<organism evidence="4 5">
    <name type="scientific">Bythopirellula polymerisocia</name>
    <dbReference type="NCBI Taxonomy" id="2528003"/>
    <lineage>
        <taxon>Bacteria</taxon>
        <taxon>Pseudomonadati</taxon>
        <taxon>Planctomycetota</taxon>
        <taxon>Planctomycetia</taxon>
        <taxon>Pirellulales</taxon>
        <taxon>Lacipirellulaceae</taxon>
        <taxon>Bythopirellula</taxon>
    </lineage>
</organism>
<evidence type="ECO:0000256" key="1">
    <source>
        <dbReference type="ARBA" id="ARBA00009226"/>
    </source>
</evidence>
<reference evidence="4 5" key="1">
    <citation type="submission" date="2019-02" db="EMBL/GenBank/DDBJ databases">
        <title>Deep-cultivation of Planctomycetes and their phenomic and genomic characterization uncovers novel biology.</title>
        <authorList>
            <person name="Wiegand S."/>
            <person name="Jogler M."/>
            <person name="Boedeker C."/>
            <person name="Pinto D."/>
            <person name="Vollmers J."/>
            <person name="Rivas-Marin E."/>
            <person name="Kohn T."/>
            <person name="Peeters S.H."/>
            <person name="Heuer A."/>
            <person name="Rast P."/>
            <person name="Oberbeckmann S."/>
            <person name="Bunk B."/>
            <person name="Jeske O."/>
            <person name="Meyerdierks A."/>
            <person name="Storesund J.E."/>
            <person name="Kallscheuer N."/>
            <person name="Luecker S."/>
            <person name="Lage O.M."/>
            <person name="Pohl T."/>
            <person name="Merkel B.J."/>
            <person name="Hornburger P."/>
            <person name="Mueller R.-W."/>
            <person name="Bruemmer F."/>
            <person name="Labrenz M."/>
            <person name="Spormann A.M."/>
            <person name="Op Den Camp H."/>
            <person name="Overmann J."/>
            <person name="Amann R."/>
            <person name="Jetten M.S.M."/>
            <person name="Mascher T."/>
            <person name="Medema M.H."/>
            <person name="Devos D.P."/>
            <person name="Kaster A.-K."/>
            <person name="Ovreas L."/>
            <person name="Rohde M."/>
            <person name="Galperin M.Y."/>
            <person name="Jogler C."/>
        </authorList>
    </citation>
    <scope>NUCLEOTIDE SEQUENCE [LARGE SCALE GENOMIC DNA]</scope>
    <source>
        <strain evidence="4 5">Pla144</strain>
    </source>
</reference>
<proteinExistence type="inferred from homology"/>
<keyword evidence="4" id="KW-0966">Cell projection</keyword>
<evidence type="ECO:0000313" key="5">
    <source>
        <dbReference type="Proteomes" id="UP000318437"/>
    </source>
</evidence>
<evidence type="ECO:0000256" key="2">
    <source>
        <dbReference type="SAM" id="MobiDB-lite"/>
    </source>
</evidence>
<keyword evidence="5" id="KW-1185">Reference proteome</keyword>
<dbReference type="InterPro" id="IPR036429">
    <property type="entry name" value="SpoA-like_sf"/>
</dbReference>
<dbReference type="SUPFAM" id="SSF101801">
    <property type="entry name" value="Surface presentation of antigens (SPOA)"/>
    <property type="match status" value="1"/>
</dbReference>
<dbReference type="PRINTS" id="PR00956">
    <property type="entry name" value="FLGMOTORFLIN"/>
</dbReference>
<keyword evidence="4" id="KW-0282">Flagellum</keyword>
<accession>A0A5C6CXP0</accession>
<comment type="caution">
    <text evidence="4">The sequence shown here is derived from an EMBL/GenBank/DDBJ whole genome shotgun (WGS) entry which is preliminary data.</text>
</comment>
<dbReference type="GO" id="GO:0071973">
    <property type="term" value="P:bacterial-type flagellum-dependent cell motility"/>
    <property type="evidence" value="ECO:0007669"/>
    <property type="project" value="InterPro"/>
</dbReference>
<dbReference type="RefSeq" id="WP_197530332.1">
    <property type="nucleotide sequence ID" value="NZ_SJPS01000001.1"/>
</dbReference>
<dbReference type="GO" id="GO:0009425">
    <property type="term" value="C:bacterial-type flagellum basal body"/>
    <property type="evidence" value="ECO:0007669"/>
    <property type="project" value="InterPro"/>
</dbReference>
<dbReference type="InterPro" id="IPR001543">
    <property type="entry name" value="FliN-like_C"/>
</dbReference>
<comment type="similarity">
    <text evidence="1">Belongs to the FliN/MopA/SpaO family.</text>
</comment>
<evidence type="ECO:0000259" key="3">
    <source>
        <dbReference type="Pfam" id="PF01052"/>
    </source>
</evidence>
<dbReference type="InterPro" id="IPR001172">
    <property type="entry name" value="FliN_T3SS_HrcQb"/>
</dbReference>
<gene>
    <name evidence="4" type="ORF">Pla144_05020</name>
</gene>
<sequence length="124" mass="13733">MSDSIPETADDAAPQEQSPSEQPHGRHPTSFAELPDYTRSLLKITVPVRVVLASKKENLIDIVEMAPGTIIKFEKPCDELLQLFVGNQQVAQGEAVKVGDKFGFRTATMTLPREHFSQLRKKTG</sequence>
<dbReference type="GO" id="GO:0006935">
    <property type="term" value="P:chemotaxis"/>
    <property type="evidence" value="ECO:0007669"/>
    <property type="project" value="InterPro"/>
</dbReference>
<dbReference type="GO" id="GO:0003774">
    <property type="term" value="F:cytoskeletal motor activity"/>
    <property type="evidence" value="ECO:0007669"/>
    <property type="project" value="InterPro"/>
</dbReference>
<feature type="domain" description="Flagellar motor switch protein FliN-like C-terminal" evidence="3">
    <location>
        <begin position="40"/>
        <end position="105"/>
    </location>
</feature>
<keyword evidence="4" id="KW-0969">Cilium</keyword>
<dbReference type="Gene3D" id="2.30.330.10">
    <property type="entry name" value="SpoA-like"/>
    <property type="match status" value="1"/>
</dbReference>
<feature type="region of interest" description="Disordered" evidence="2">
    <location>
        <begin position="1"/>
        <end position="32"/>
    </location>
</feature>
<dbReference type="EMBL" id="SJPS01000001">
    <property type="protein sequence ID" value="TWU29723.1"/>
    <property type="molecule type" value="Genomic_DNA"/>
</dbReference>
<dbReference type="AlphaFoldDB" id="A0A5C6CXP0"/>
<dbReference type="Pfam" id="PF01052">
    <property type="entry name" value="FliMN_C"/>
    <property type="match status" value="1"/>
</dbReference>
<evidence type="ECO:0000313" key="4">
    <source>
        <dbReference type="EMBL" id="TWU29723.1"/>
    </source>
</evidence>
<dbReference type="Proteomes" id="UP000318437">
    <property type="component" value="Unassembled WGS sequence"/>
</dbReference>
<protein>
    <submittedName>
        <fullName evidence="4">Flagellar motor switch protein</fullName>
    </submittedName>
</protein>
<name>A0A5C6CXP0_9BACT</name>